<evidence type="ECO:0000259" key="2">
    <source>
        <dbReference type="SMART" id="SM00226"/>
    </source>
</evidence>
<evidence type="ECO:0000256" key="1">
    <source>
        <dbReference type="ARBA" id="ARBA00022849"/>
    </source>
</evidence>
<proteinExistence type="predicted"/>
<dbReference type="Pfam" id="PF01451">
    <property type="entry name" value="LMWPc"/>
    <property type="match status" value="1"/>
</dbReference>
<dbReference type="Gene3D" id="3.40.50.2300">
    <property type="match status" value="1"/>
</dbReference>
<dbReference type="EMBL" id="BMOD01000005">
    <property type="protein sequence ID" value="GGJ32096.1"/>
    <property type="molecule type" value="Genomic_DNA"/>
</dbReference>
<name>A0ABQ2D274_9DEIO</name>
<organism evidence="3 4">
    <name type="scientific">Deinococcus roseus</name>
    <dbReference type="NCBI Taxonomy" id="392414"/>
    <lineage>
        <taxon>Bacteria</taxon>
        <taxon>Thermotogati</taxon>
        <taxon>Deinococcota</taxon>
        <taxon>Deinococci</taxon>
        <taxon>Deinococcales</taxon>
        <taxon>Deinococcaceae</taxon>
        <taxon>Deinococcus</taxon>
    </lineage>
</organism>
<dbReference type="InterPro" id="IPR036196">
    <property type="entry name" value="Ptyr_pPase_sf"/>
</dbReference>
<feature type="domain" description="Phosphotyrosine protein phosphatase I" evidence="2">
    <location>
        <begin position="3"/>
        <end position="128"/>
    </location>
</feature>
<gene>
    <name evidence="3" type="ORF">GCM10008938_17910</name>
</gene>
<protein>
    <submittedName>
        <fullName evidence="3">Protein-tyrosine-phosphatase</fullName>
    </submittedName>
</protein>
<evidence type="ECO:0000313" key="3">
    <source>
        <dbReference type="EMBL" id="GGJ32096.1"/>
    </source>
</evidence>
<dbReference type="SUPFAM" id="SSF52788">
    <property type="entry name" value="Phosphotyrosine protein phosphatases I"/>
    <property type="match status" value="1"/>
</dbReference>
<dbReference type="InterPro" id="IPR023485">
    <property type="entry name" value="Ptyr_pPase"/>
</dbReference>
<reference evidence="4" key="1">
    <citation type="journal article" date="2019" name="Int. J. Syst. Evol. Microbiol.">
        <title>The Global Catalogue of Microorganisms (GCM) 10K type strain sequencing project: providing services to taxonomists for standard genome sequencing and annotation.</title>
        <authorList>
            <consortium name="The Broad Institute Genomics Platform"/>
            <consortium name="The Broad Institute Genome Sequencing Center for Infectious Disease"/>
            <person name="Wu L."/>
            <person name="Ma J."/>
        </authorList>
    </citation>
    <scope>NUCLEOTIDE SEQUENCE [LARGE SCALE GENOMIC DNA]</scope>
    <source>
        <strain evidence="4">JCM 14370</strain>
    </source>
</reference>
<keyword evidence="4" id="KW-1185">Reference proteome</keyword>
<dbReference type="PANTHER" id="PTHR43428">
    <property type="entry name" value="ARSENATE REDUCTASE"/>
    <property type="match status" value="1"/>
</dbReference>
<evidence type="ECO:0000313" key="4">
    <source>
        <dbReference type="Proteomes" id="UP000632222"/>
    </source>
</evidence>
<dbReference type="Proteomes" id="UP000632222">
    <property type="component" value="Unassembled WGS sequence"/>
</dbReference>
<sequence>MGTTNTTRTQMAEALLRHHAGDRFEVYSAGLEAGQIHPYTRLVLQELGIRMDGQRPKRLKDYLGITYNYLITLTEENEDAPIFPGVSTRLDWTTSRPQPATSSEEDVLNAYRVVRNQLDVQIHTFLMEYDLFKLGAKALL</sequence>
<dbReference type="SMART" id="SM00226">
    <property type="entry name" value="LMWPc"/>
    <property type="match status" value="1"/>
</dbReference>
<dbReference type="PANTHER" id="PTHR43428:SF1">
    <property type="entry name" value="ARSENATE REDUCTASE"/>
    <property type="match status" value="1"/>
</dbReference>
<keyword evidence="1" id="KW-0059">Arsenical resistance</keyword>
<accession>A0ABQ2D274</accession>
<dbReference type="CDD" id="cd16345">
    <property type="entry name" value="LMWP_ArsC"/>
    <property type="match status" value="1"/>
</dbReference>
<comment type="caution">
    <text evidence="3">The sequence shown here is derived from an EMBL/GenBank/DDBJ whole genome shotgun (WGS) entry which is preliminary data.</text>
</comment>